<gene>
    <name evidence="2" type="ORF">NDU88_008567</name>
</gene>
<keyword evidence="3" id="KW-1185">Reference proteome</keyword>
<proteinExistence type="predicted"/>
<dbReference type="Proteomes" id="UP001066276">
    <property type="component" value="Chromosome 8"/>
</dbReference>
<evidence type="ECO:0000313" key="3">
    <source>
        <dbReference type="Proteomes" id="UP001066276"/>
    </source>
</evidence>
<reference evidence="2" key="1">
    <citation type="journal article" date="2022" name="bioRxiv">
        <title>Sequencing and chromosome-scale assembly of the giantPleurodeles waltlgenome.</title>
        <authorList>
            <person name="Brown T."/>
            <person name="Elewa A."/>
            <person name="Iarovenko S."/>
            <person name="Subramanian E."/>
            <person name="Araus A.J."/>
            <person name="Petzold A."/>
            <person name="Susuki M."/>
            <person name="Suzuki K.-i.T."/>
            <person name="Hayashi T."/>
            <person name="Toyoda A."/>
            <person name="Oliveira C."/>
            <person name="Osipova E."/>
            <person name="Leigh N.D."/>
            <person name="Simon A."/>
            <person name="Yun M.H."/>
        </authorList>
    </citation>
    <scope>NUCLEOTIDE SEQUENCE</scope>
    <source>
        <strain evidence="2">20211129_DDA</strain>
        <tissue evidence="2">Liver</tissue>
    </source>
</reference>
<evidence type="ECO:0000313" key="2">
    <source>
        <dbReference type="EMBL" id="KAJ1120397.1"/>
    </source>
</evidence>
<name>A0AAV7NZC1_PLEWA</name>
<evidence type="ECO:0000256" key="1">
    <source>
        <dbReference type="SAM" id="MobiDB-lite"/>
    </source>
</evidence>
<protein>
    <submittedName>
        <fullName evidence="2">Uncharacterized protein</fullName>
    </submittedName>
</protein>
<dbReference type="AlphaFoldDB" id="A0AAV7NZC1"/>
<accession>A0AAV7NZC1</accession>
<dbReference type="EMBL" id="JANPWB010000012">
    <property type="protein sequence ID" value="KAJ1120397.1"/>
    <property type="molecule type" value="Genomic_DNA"/>
</dbReference>
<comment type="caution">
    <text evidence="2">The sequence shown here is derived from an EMBL/GenBank/DDBJ whole genome shotgun (WGS) entry which is preliminary data.</text>
</comment>
<sequence>MAAYNDQVGDDYYVDDPAGSFEQDPVYALDAGVCHTVNQVLAQAIRPIKHHLIGFAEQQGWVASSGPQIVEEPSLSVSLQAHKLDRNPHTADFGSLIRSLAKEHDYNSSASAPKSKTKRDLDSSSSAHSSNQGDDHLRKRKKKTHHQEKSVSTPKMLTFEPEDIIYPRSTLCLPLVEVADYVEFHIWQGFEKEVRSRLRSECPRPDFPSRVTETLELEKFSKDPKKGLDRAWCGC</sequence>
<feature type="region of interest" description="Disordered" evidence="1">
    <location>
        <begin position="104"/>
        <end position="154"/>
    </location>
</feature>
<organism evidence="2 3">
    <name type="scientific">Pleurodeles waltl</name>
    <name type="common">Iberian ribbed newt</name>
    <dbReference type="NCBI Taxonomy" id="8319"/>
    <lineage>
        <taxon>Eukaryota</taxon>
        <taxon>Metazoa</taxon>
        <taxon>Chordata</taxon>
        <taxon>Craniata</taxon>
        <taxon>Vertebrata</taxon>
        <taxon>Euteleostomi</taxon>
        <taxon>Amphibia</taxon>
        <taxon>Batrachia</taxon>
        <taxon>Caudata</taxon>
        <taxon>Salamandroidea</taxon>
        <taxon>Salamandridae</taxon>
        <taxon>Pleurodelinae</taxon>
        <taxon>Pleurodeles</taxon>
    </lineage>
</organism>